<dbReference type="RefSeq" id="WP_114771328.1">
    <property type="nucleotide sequence ID" value="NZ_QQBB01000007.1"/>
</dbReference>
<accession>A0A370HGS0</accession>
<comment type="pathway">
    <text evidence="1">Carbohydrate acid metabolism.</text>
</comment>
<dbReference type="OrthoDB" id="9805177at2"/>
<dbReference type="CDD" id="cd00452">
    <property type="entry name" value="KDPG_aldolase"/>
    <property type="match status" value="1"/>
</dbReference>
<evidence type="ECO:0000256" key="4">
    <source>
        <dbReference type="ARBA" id="ARBA00023239"/>
    </source>
</evidence>
<dbReference type="PANTHER" id="PTHR30246:SF1">
    <property type="entry name" value="2-DEHYDRO-3-DEOXY-6-PHOSPHOGALACTONATE ALDOLASE-RELATED"/>
    <property type="match status" value="1"/>
</dbReference>
<dbReference type="PANTHER" id="PTHR30246">
    <property type="entry name" value="2-KETO-3-DEOXY-6-PHOSPHOGLUCONATE ALDOLASE"/>
    <property type="match status" value="1"/>
</dbReference>
<dbReference type="InterPro" id="IPR000887">
    <property type="entry name" value="Aldlse_KDPG_KHG"/>
</dbReference>
<dbReference type="NCBIfam" id="NF004325">
    <property type="entry name" value="PRK05718.1"/>
    <property type="match status" value="1"/>
</dbReference>
<comment type="subunit">
    <text evidence="3">Homotrimer.</text>
</comment>
<dbReference type="SUPFAM" id="SSF51569">
    <property type="entry name" value="Aldolase"/>
    <property type="match status" value="1"/>
</dbReference>
<evidence type="ECO:0000256" key="2">
    <source>
        <dbReference type="ARBA" id="ARBA00006906"/>
    </source>
</evidence>
<keyword evidence="4" id="KW-0456">Lyase</keyword>
<sequence>MSVPSNDLQHYVRLAPVIPVVTIHDARISIDLAHALLRSGFPVIEITLRTAAALDAINAISKAVPGAVVAAGTVLHRSQIREVADAGAKFIVTPGTPLQLAEALSEADIPAMPGCSTVSEAMVLAQLGFSTLKFFPAAASGGAAWLKSVHGPLPHLTFCPTGGIDLKTAPNYLALPNVPCVGGTWLTPSDALKRGDFVAIERLASEASSLRTATT</sequence>
<evidence type="ECO:0000313" key="7">
    <source>
        <dbReference type="Proteomes" id="UP000254925"/>
    </source>
</evidence>
<evidence type="ECO:0000313" key="6">
    <source>
        <dbReference type="EMBL" id="RDI57088.1"/>
    </source>
</evidence>
<keyword evidence="7" id="KW-1185">Reference proteome</keyword>
<dbReference type="Proteomes" id="UP000254925">
    <property type="component" value="Unassembled WGS sequence"/>
</dbReference>
<dbReference type="NCBIfam" id="TIGR01182">
    <property type="entry name" value="eda"/>
    <property type="match status" value="1"/>
</dbReference>
<protein>
    <submittedName>
        <fullName evidence="6">2-dehydro-3-deoxyphosphogluconate aldolase/(4S)-4-hydroxy-2-oxoglutarate aldolase</fullName>
    </submittedName>
</protein>
<dbReference type="AlphaFoldDB" id="A0A370HGS0"/>
<dbReference type="GO" id="GO:0016829">
    <property type="term" value="F:lyase activity"/>
    <property type="evidence" value="ECO:0007669"/>
    <property type="project" value="UniProtKB-KW"/>
</dbReference>
<gene>
    <name evidence="6" type="ORF">DES45_1072</name>
</gene>
<organism evidence="6 7">
    <name type="scientific">Microvirga subterranea</name>
    <dbReference type="NCBI Taxonomy" id="186651"/>
    <lineage>
        <taxon>Bacteria</taxon>
        <taxon>Pseudomonadati</taxon>
        <taxon>Pseudomonadota</taxon>
        <taxon>Alphaproteobacteria</taxon>
        <taxon>Hyphomicrobiales</taxon>
        <taxon>Methylobacteriaceae</taxon>
        <taxon>Microvirga</taxon>
    </lineage>
</organism>
<proteinExistence type="inferred from homology"/>
<dbReference type="EMBL" id="QQBB01000007">
    <property type="protein sequence ID" value="RDI57088.1"/>
    <property type="molecule type" value="Genomic_DNA"/>
</dbReference>
<evidence type="ECO:0000256" key="3">
    <source>
        <dbReference type="ARBA" id="ARBA00011233"/>
    </source>
</evidence>
<dbReference type="InterPro" id="IPR013785">
    <property type="entry name" value="Aldolase_TIM"/>
</dbReference>
<evidence type="ECO:0000256" key="1">
    <source>
        <dbReference type="ARBA" id="ARBA00004761"/>
    </source>
</evidence>
<name>A0A370HGS0_9HYPH</name>
<comment type="caution">
    <text evidence="6">The sequence shown here is derived from an EMBL/GenBank/DDBJ whole genome shotgun (WGS) entry which is preliminary data.</text>
</comment>
<keyword evidence="5" id="KW-0119">Carbohydrate metabolism</keyword>
<dbReference type="Gene3D" id="3.20.20.70">
    <property type="entry name" value="Aldolase class I"/>
    <property type="match status" value="1"/>
</dbReference>
<dbReference type="InterPro" id="IPR031338">
    <property type="entry name" value="KDPG/KHG_AS_2"/>
</dbReference>
<evidence type="ECO:0000256" key="5">
    <source>
        <dbReference type="ARBA" id="ARBA00023277"/>
    </source>
</evidence>
<comment type="similarity">
    <text evidence="2">Belongs to the KHG/KDPG aldolase family.</text>
</comment>
<dbReference type="Pfam" id="PF01081">
    <property type="entry name" value="Aldolase"/>
    <property type="match status" value="1"/>
</dbReference>
<dbReference type="PROSITE" id="PS00160">
    <property type="entry name" value="ALDOLASE_KDPG_KHG_2"/>
    <property type="match status" value="1"/>
</dbReference>
<reference evidence="6 7" key="1">
    <citation type="submission" date="2018-07" db="EMBL/GenBank/DDBJ databases">
        <title>Genomic Encyclopedia of Type Strains, Phase IV (KMG-IV): sequencing the most valuable type-strain genomes for metagenomic binning, comparative biology and taxonomic classification.</title>
        <authorList>
            <person name="Goeker M."/>
        </authorList>
    </citation>
    <scope>NUCLEOTIDE SEQUENCE [LARGE SCALE GENOMIC DNA]</scope>
    <source>
        <strain evidence="6 7">DSM 14364</strain>
    </source>
</reference>